<dbReference type="CDD" id="cd00130">
    <property type="entry name" value="PAS"/>
    <property type="match status" value="1"/>
</dbReference>
<proteinExistence type="predicted"/>
<dbReference type="PANTHER" id="PTHR44757">
    <property type="entry name" value="DIGUANYLATE CYCLASE DGCP"/>
    <property type="match status" value="1"/>
</dbReference>
<dbReference type="SMART" id="SM00086">
    <property type="entry name" value="PAC"/>
    <property type="match status" value="1"/>
</dbReference>
<dbReference type="InterPro" id="IPR000700">
    <property type="entry name" value="PAS-assoc_C"/>
</dbReference>
<dbReference type="PROSITE" id="PS50112">
    <property type="entry name" value="PAS"/>
    <property type="match status" value="1"/>
</dbReference>
<keyword evidence="1" id="KW-0812">Transmembrane</keyword>
<comment type="caution">
    <text evidence="4">The sequence shown here is derived from an EMBL/GenBank/DDBJ whole genome shotgun (WGS) entry which is preliminary data.</text>
</comment>
<dbReference type="EMBL" id="MFAQ01000001">
    <property type="protein sequence ID" value="OGD84176.1"/>
    <property type="molecule type" value="Genomic_DNA"/>
</dbReference>
<dbReference type="Gene3D" id="3.30.450.20">
    <property type="entry name" value="PAS domain"/>
    <property type="match status" value="1"/>
</dbReference>
<evidence type="ECO:0000259" key="2">
    <source>
        <dbReference type="PROSITE" id="PS50112"/>
    </source>
</evidence>
<sequence length="488" mass="56085">MKKFWDGLLGFVDVFVLFVCLGLVFGIWFWGVKHDTTSTSHLSENSRIVRENFGEYVEHMFDYVGAVKGYIEGSDEVTQEEFSVFVKAMMGDGERYNSLLRFVVFQKVKNGDVKDFVSDFKKRYDRDDYKIDIVDSFDHQFISVNSVDGVGKPFPPSGQNLRNFEDRKEILDKVDRGDRRFVGIMQTIRNIPEYSGRAATFGMPIVKNGELWGFASVIVSIDGLVDEVNKWQNDDVSWTWSWNNQLIATGGGMVITNRKVFDTFVLEVDSGQNLKFEFLTSKEVSDYWNWVLGLGVLMSFVVYGMVYALSLSGIKTKEMAEEMTKDLTKFKLALDSNNSHVIITDPEGLIVYANVSVTRLTGYSREEILGKTPRIWGRQMPAEFYEKFWDTIKNKRQVFRGEVTNKRKDGSLYIAEAIVSPIISKDDELLGFVGAELDVTNRKKNEADLQKHTEEVEKLNDLMIDREMKMIEMKKELDGLRDKNEKLK</sequence>
<dbReference type="NCBIfam" id="TIGR00229">
    <property type="entry name" value="sensory_box"/>
    <property type="match status" value="1"/>
</dbReference>
<feature type="domain" description="PAS" evidence="2">
    <location>
        <begin position="326"/>
        <end position="372"/>
    </location>
</feature>
<gene>
    <name evidence="4" type="ORF">A2572_03430</name>
</gene>
<dbReference type="InterPro" id="IPR000014">
    <property type="entry name" value="PAS"/>
</dbReference>
<dbReference type="InterPro" id="IPR035965">
    <property type="entry name" value="PAS-like_dom_sf"/>
</dbReference>
<evidence type="ECO:0008006" key="6">
    <source>
        <dbReference type="Google" id="ProtNLM"/>
    </source>
</evidence>
<protein>
    <recommendedName>
        <fullName evidence="6">PAS domain-containing protein</fullName>
    </recommendedName>
</protein>
<dbReference type="Proteomes" id="UP000179237">
    <property type="component" value="Unassembled WGS sequence"/>
</dbReference>
<dbReference type="AlphaFoldDB" id="A0A1F5FX35"/>
<evidence type="ECO:0000313" key="4">
    <source>
        <dbReference type="EMBL" id="OGD84176.1"/>
    </source>
</evidence>
<reference evidence="4 5" key="1">
    <citation type="journal article" date="2016" name="Nat. Commun.">
        <title>Thousands of microbial genomes shed light on interconnected biogeochemical processes in an aquifer system.</title>
        <authorList>
            <person name="Anantharaman K."/>
            <person name="Brown C.T."/>
            <person name="Hug L.A."/>
            <person name="Sharon I."/>
            <person name="Castelle C.J."/>
            <person name="Probst A.J."/>
            <person name="Thomas B.C."/>
            <person name="Singh A."/>
            <person name="Wilkins M.J."/>
            <person name="Karaoz U."/>
            <person name="Brodie E.L."/>
            <person name="Williams K.H."/>
            <person name="Hubbard S.S."/>
            <person name="Banfield J.F."/>
        </authorList>
    </citation>
    <scope>NUCLEOTIDE SEQUENCE [LARGE SCALE GENOMIC DNA]</scope>
</reference>
<dbReference type="PROSITE" id="PS50113">
    <property type="entry name" value="PAC"/>
    <property type="match status" value="1"/>
</dbReference>
<accession>A0A1F5FX35</accession>
<dbReference type="InterPro" id="IPR001610">
    <property type="entry name" value="PAC"/>
</dbReference>
<dbReference type="Pfam" id="PF13426">
    <property type="entry name" value="PAS_9"/>
    <property type="match status" value="1"/>
</dbReference>
<dbReference type="InterPro" id="IPR052155">
    <property type="entry name" value="Biofilm_reg_signaling"/>
</dbReference>
<evidence type="ECO:0000256" key="1">
    <source>
        <dbReference type="SAM" id="Phobius"/>
    </source>
</evidence>
<evidence type="ECO:0000259" key="3">
    <source>
        <dbReference type="PROSITE" id="PS50113"/>
    </source>
</evidence>
<dbReference type="SMART" id="SM00091">
    <property type="entry name" value="PAS"/>
    <property type="match status" value="1"/>
</dbReference>
<organism evidence="4 5">
    <name type="scientific">Candidatus Collierbacteria bacterium RIFOXYD1_FULL_40_9</name>
    <dbReference type="NCBI Taxonomy" id="1817731"/>
    <lineage>
        <taxon>Bacteria</taxon>
        <taxon>Candidatus Collieribacteriota</taxon>
    </lineage>
</organism>
<dbReference type="SUPFAM" id="SSF55785">
    <property type="entry name" value="PYP-like sensor domain (PAS domain)"/>
    <property type="match status" value="1"/>
</dbReference>
<keyword evidence="1" id="KW-0472">Membrane</keyword>
<feature type="domain" description="PAC" evidence="3">
    <location>
        <begin position="399"/>
        <end position="451"/>
    </location>
</feature>
<feature type="transmembrane region" description="Helical" evidence="1">
    <location>
        <begin position="7"/>
        <end position="30"/>
    </location>
</feature>
<keyword evidence="1" id="KW-1133">Transmembrane helix</keyword>
<feature type="transmembrane region" description="Helical" evidence="1">
    <location>
        <begin position="287"/>
        <end position="309"/>
    </location>
</feature>
<name>A0A1F5FX35_9BACT</name>
<dbReference type="PANTHER" id="PTHR44757:SF2">
    <property type="entry name" value="BIOFILM ARCHITECTURE MAINTENANCE PROTEIN MBAA"/>
    <property type="match status" value="1"/>
</dbReference>
<evidence type="ECO:0000313" key="5">
    <source>
        <dbReference type="Proteomes" id="UP000179237"/>
    </source>
</evidence>